<keyword evidence="11" id="KW-1185">Reference proteome</keyword>
<dbReference type="RefSeq" id="WP_344762727.1">
    <property type="nucleotide sequence ID" value="NZ_BAAAZE010000008.1"/>
</dbReference>
<protein>
    <submittedName>
        <fullName evidence="10">YqjD family protein</fullName>
    </submittedName>
</protein>
<evidence type="ECO:0000256" key="6">
    <source>
        <dbReference type="ARBA" id="ARBA00022989"/>
    </source>
</evidence>
<keyword evidence="7" id="KW-0472">Membrane</keyword>
<evidence type="ECO:0000256" key="3">
    <source>
        <dbReference type="ARBA" id="ARBA00022475"/>
    </source>
</evidence>
<evidence type="ECO:0000256" key="4">
    <source>
        <dbReference type="ARBA" id="ARBA00022519"/>
    </source>
</evidence>
<comment type="caution">
    <text evidence="10">The sequence shown here is derived from an EMBL/GenBank/DDBJ whole genome shotgun (WGS) entry which is preliminary data.</text>
</comment>
<dbReference type="Proteomes" id="UP001501353">
    <property type="component" value="Unassembled WGS sequence"/>
</dbReference>
<dbReference type="EMBL" id="BAAAZE010000008">
    <property type="protein sequence ID" value="GAA4020152.1"/>
    <property type="molecule type" value="Genomic_DNA"/>
</dbReference>
<evidence type="ECO:0000256" key="7">
    <source>
        <dbReference type="ARBA" id="ARBA00023136"/>
    </source>
</evidence>
<name>A0ABP7T346_9BURK</name>
<organism evidence="10 11">
    <name type="scientific">Actimicrobium antarcticum</name>
    <dbReference type="NCBI Taxonomy" id="1051899"/>
    <lineage>
        <taxon>Bacteria</taxon>
        <taxon>Pseudomonadati</taxon>
        <taxon>Pseudomonadota</taxon>
        <taxon>Betaproteobacteria</taxon>
        <taxon>Burkholderiales</taxon>
        <taxon>Oxalobacteraceae</taxon>
        <taxon>Actimicrobium</taxon>
    </lineage>
</organism>
<evidence type="ECO:0000256" key="2">
    <source>
        <dbReference type="ARBA" id="ARBA00010423"/>
    </source>
</evidence>
<dbReference type="PANTHER" id="PTHR35893">
    <property type="entry name" value="INNER MEMBRANE PROTEIN-RELATED"/>
    <property type="match status" value="1"/>
</dbReference>
<keyword evidence="6" id="KW-1133">Transmembrane helix</keyword>
<keyword evidence="3" id="KW-1003">Cell membrane</keyword>
<sequence length="100" mass="10723">MLTSHLKTGRTDMKTLVKDAQDLFREATSATGVKADELRTRGMELLEAAAGKAHDVQAAAVETSKEIATTADDYVHENPWRAVAVSATVGVLIGMLIARK</sequence>
<feature type="domain" description="DUF883" evidence="9">
    <location>
        <begin position="71"/>
        <end position="100"/>
    </location>
</feature>
<feature type="domain" description="DUF883" evidence="8">
    <location>
        <begin position="12"/>
        <end position="58"/>
    </location>
</feature>
<reference evidence="11" key="1">
    <citation type="journal article" date="2019" name="Int. J. Syst. Evol. Microbiol.">
        <title>The Global Catalogue of Microorganisms (GCM) 10K type strain sequencing project: providing services to taxonomists for standard genome sequencing and annotation.</title>
        <authorList>
            <consortium name="The Broad Institute Genomics Platform"/>
            <consortium name="The Broad Institute Genome Sequencing Center for Infectious Disease"/>
            <person name="Wu L."/>
            <person name="Ma J."/>
        </authorList>
    </citation>
    <scope>NUCLEOTIDE SEQUENCE [LARGE SCALE GENOMIC DNA]</scope>
    <source>
        <strain evidence="11">JCM 16673</strain>
    </source>
</reference>
<accession>A0ABP7T346</accession>
<evidence type="ECO:0000313" key="10">
    <source>
        <dbReference type="EMBL" id="GAA4020152.1"/>
    </source>
</evidence>
<evidence type="ECO:0000256" key="5">
    <source>
        <dbReference type="ARBA" id="ARBA00022692"/>
    </source>
</evidence>
<evidence type="ECO:0000259" key="8">
    <source>
        <dbReference type="Pfam" id="PF05957"/>
    </source>
</evidence>
<evidence type="ECO:0000256" key="1">
    <source>
        <dbReference type="ARBA" id="ARBA00004377"/>
    </source>
</evidence>
<gene>
    <name evidence="10" type="ORF">GCM10022212_15670</name>
</gene>
<dbReference type="PANTHER" id="PTHR35893:SF3">
    <property type="entry name" value="INNER MEMBRANE PROTEIN"/>
    <property type="match status" value="1"/>
</dbReference>
<dbReference type="InterPro" id="IPR043605">
    <property type="entry name" value="DUF883_C"/>
</dbReference>
<evidence type="ECO:0000259" key="9">
    <source>
        <dbReference type="Pfam" id="PF19029"/>
    </source>
</evidence>
<comment type="subcellular location">
    <subcellularLocation>
        <location evidence="1">Cell inner membrane</location>
        <topology evidence="1">Single-pass membrane protein</topology>
    </subcellularLocation>
</comment>
<keyword evidence="5" id="KW-0812">Transmembrane</keyword>
<evidence type="ECO:0000313" key="11">
    <source>
        <dbReference type="Proteomes" id="UP001501353"/>
    </source>
</evidence>
<keyword evidence="4" id="KW-0997">Cell inner membrane</keyword>
<proteinExistence type="inferred from homology"/>
<dbReference type="Pfam" id="PF19029">
    <property type="entry name" value="DUF883_C"/>
    <property type="match status" value="1"/>
</dbReference>
<dbReference type="InterPro" id="IPR010279">
    <property type="entry name" value="YqjD/ElaB"/>
</dbReference>
<dbReference type="InterPro" id="IPR043604">
    <property type="entry name" value="DUF883_N"/>
</dbReference>
<comment type="similarity">
    <text evidence="2">Belongs to the ElaB/YgaM/YqjD family.</text>
</comment>
<dbReference type="Pfam" id="PF05957">
    <property type="entry name" value="DUF883"/>
    <property type="match status" value="1"/>
</dbReference>